<name>A0A7J7USU5_PIPKU</name>
<dbReference type="AlphaFoldDB" id="A0A7J7USU5"/>
<accession>A0A7J7USU5</accession>
<feature type="region of interest" description="Disordered" evidence="1">
    <location>
        <begin position="1"/>
        <end position="98"/>
    </location>
</feature>
<evidence type="ECO:0000313" key="2">
    <source>
        <dbReference type="EMBL" id="KAF6315841.1"/>
    </source>
</evidence>
<dbReference type="Proteomes" id="UP000558488">
    <property type="component" value="Unassembled WGS sequence"/>
</dbReference>
<protein>
    <submittedName>
        <fullName evidence="2">Uncharacterized protein</fullName>
    </submittedName>
</protein>
<dbReference type="EMBL" id="JACAGB010000018">
    <property type="protein sequence ID" value="KAF6315841.1"/>
    <property type="molecule type" value="Genomic_DNA"/>
</dbReference>
<proteinExistence type="predicted"/>
<keyword evidence="3" id="KW-1185">Reference proteome</keyword>
<sequence>MPHHPPHRLSSTIHSSIGAASSTTDSSRAARISAHHREPARLASTEPVHHGVSKPCHSGPSQVPDLVVPQHRQEPKRRTCFTRWPGFPLRSLPGLTER</sequence>
<organism evidence="2 3">
    <name type="scientific">Pipistrellus kuhlii</name>
    <name type="common">Kuhl's pipistrelle</name>
    <dbReference type="NCBI Taxonomy" id="59472"/>
    <lineage>
        <taxon>Eukaryota</taxon>
        <taxon>Metazoa</taxon>
        <taxon>Chordata</taxon>
        <taxon>Craniata</taxon>
        <taxon>Vertebrata</taxon>
        <taxon>Euteleostomi</taxon>
        <taxon>Mammalia</taxon>
        <taxon>Eutheria</taxon>
        <taxon>Laurasiatheria</taxon>
        <taxon>Chiroptera</taxon>
        <taxon>Yangochiroptera</taxon>
        <taxon>Vespertilionidae</taxon>
        <taxon>Pipistrellus</taxon>
    </lineage>
</organism>
<gene>
    <name evidence="2" type="ORF">mPipKuh1_001760</name>
</gene>
<comment type="caution">
    <text evidence="2">The sequence shown here is derived from an EMBL/GenBank/DDBJ whole genome shotgun (WGS) entry which is preliminary data.</text>
</comment>
<evidence type="ECO:0000256" key="1">
    <source>
        <dbReference type="SAM" id="MobiDB-lite"/>
    </source>
</evidence>
<evidence type="ECO:0000313" key="3">
    <source>
        <dbReference type="Proteomes" id="UP000558488"/>
    </source>
</evidence>
<feature type="compositionally biased region" description="Low complexity" evidence="1">
    <location>
        <begin position="19"/>
        <end position="32"/>
    </location>
</feature>
<reference evidence="2 3" key="1">
    <citation type="journal article" date="2020" name="Nature">
        <title>Six reference-quality genomes reveal evolution of bat adaptations.</title>
        <authorList>
            <person name="Jebb D."/>
            <person name="Huang Z."/>
            <person name="Pippel M."/>
            <person name="Hughes G.M."/>
            <person name="Lavrichenko K."/>
            <person name="Devanna P."/>
            <person name="Winkler S."/>
            <person name="Jermiin L.S."/>
            <person name="Skirmuntt E.C."/>
            <person name="Katzourakis A."/>
            <person name="Burkitt-Gray L."/>
            <person name="Ray D.A."/>
            <person name="Sullivan K.A.M."/>
            <person name="Roscito J.G."/>
            <person name="Kirilenko B.M."/>
            <person name="Davalos L.M."/>
            <person name="Corthals A.P."/>
            <person name="Power M.L."/>
            <person name="Jones G."/>
            <person name="Ransome R.D."/>
            <person name="Dechmann D.K.N."/>
            <person name="Locatelli A.G."/>
            <person name="Puechmaille S.J."/>
            <person name="Fedrigo O."/>
            <person name="Jarvis E.D."/>
            <person name="Hiller M."/>
            <person name="Vernes S.C."/>
            <person name="Myers E.W."/>
            <person name="Teeling E.C."/>
        </authorList>
    </citation>
    <scope>NUCLEOTIDE SEQUENCE [LARGE SCALE GENOMIC DNA]</scope>
    <source>
        <strain evidence="2">MPipKuh1</strain>
        <tissue evidence="2">Flight muscle</tissue>
    </source>
</reference>